<feature type="compositionally biased region" description="Polar residues" evidence="1">
    <location>
        <begin position="40"/>
        <end position="61"/>
    </location>
</feature>
<sequence length="404" mass="44460">MADPDSPDYVDEMRFPSNRDSQWSSARVPPSPAGSDWLDPSSSQHAQASSGYSVAPISNSPGYDPLRSNFASSSHLHTSSFPSTSAISDESMMDVETYPSQHHGGAGYEHPGHYLPLDARPPRGHFGDASSMEYWSQTPRPTSSPSSVSFGSSDVSTPLDETPPAKRRRVSAPPSGKTRAPSSRPPRRTTDVPQNRRFHNMVDNSQSTMLPSGSMFITFPVEKPGTEPMQVEPVRVESCPPAFEHGPTELPPRPYPRSDGDSKDNEDAPGTSKKNRRTLPSNVMDHLPTLEGRLCNIEMATQRYIDYRVRRADHRDRRGGYEHEDFECILTLEENLDALQANSEILFLMQSKARGWDLYGGEVEKGMKATQQAATKAWPRGDGRAGRCRSVTATCLQLPTDAGA</sequence>
<feature type="region of interest" description="Disordered" evidence="1">
    <location>
        <begin position="239"/>
        <end position="283"/>
    </location>
</feature>
<keyword evidence="3" id="KW-1185">Reference proteome</keyword>
<evidence type="ECO:0000313" key="3">
    <source>
        <dbReference type="Proteomes" id="UP000298327"/>
    </source>
</evidence>
<feature type="compositionally biased region" description="Basic and acidic residues" evidence="1">
    <location>
        <begin position="256"/>
        <end position="266"/>
    </location>
</feature>
<comment type="caution">
    <text evidence="2">The sequence shown here is derived from an EMBL/GenBank/DDBJ whole genome shotgun (WGS) entry which is preliminary data.</text>
</comment>
<evidence type="ECO:0000313" key="2">
    <source>
        <dbReference type="EMBL" id="TFY67670.1"/>
    </source>
</evidence>
<feature type="compositionally biased region" description="Low complexity" evidence="1">
    <location>
        <begin position="136"/>
        <end position="158"/>
    </location>
</feature>
<proteinExistence type="predicted"/>
<dbReference type="EMBL" id="SEOQ01000184">
    <property type="protein sequence ID" value="TFY67670.1"/>
    <property type="molecule type" value="Genomic_DNA"/>
</dbReference>
<dbReference type="OrthoDB" id="3268316at2759"/>
<feature type="region of interest" description="Disordered" evidence="1">
    <location>
        <begin position="1"/>
        <end position="211"/>
    </location>
</feature>
<accession>A0A4Y9Z0Y9</accession>
<feature type="compositionally biased region" description="Acidic residues" evidence="1">
    <location>
        <begin position="1"/>
        <end position="10"/>
    </location>
</feature>
<feature type="compositionally biased region" description="Polar residues" evidence="1">
    <location>
        <begin position="202"/>
        <end position="211"/>
    </location>
</feature>
<evidence type="ECO:0000256" key="1">
    <source>
        <dbReference type="SAM" id="MobiDB-lite"/>
    </source>
</evidence>
<feature type="compositionally biased region" description="Low complexity" evidence="1">
    <location>
        <begin position="68"/>
        <end position="85"/>
    </location>
</feature>
<name>A0A4Y9Z0Y9_9AGAM</name>
<dbReference type="AlphaFoldDB" id="A0A4Y9Z0Y9"/>
<organism evidence="2 3">
    <name type="scientific">Dentipellis fragilis</name>
    <dbReference type="NCBI Taxonomy" id="205917"/>
    <lineage>
        <taxon>Eukaryota</taxon>
        <taxon>Fungi</taxon>
        <taxon>Dikarya</taxon>
        <taxon>Basidiomycota</taxon>
        <taxon>Agaricomycotina</taxon>
        <taxon>Agaricomycetes</taxon>
        <taxon>Russulales</taxon>
        <taxon>Hericiaceae</taxon>
        <taxon>Dentipellis</taxon>
    </lineage>
</organism>
<reference evidence="2 3" key="1">
    <citation type="submission" date="2019-02" db="EMBL/GenBank/DDBJ databases">
        <title>Genome sequencing of the rare red list fungi Dentipellis fragilis.</title>
        <authorList>
            <person name="Buettner E."/>
            <person name="Kellner H."/>
        </authorList>
    </citation>
    <scope>NUCLEOTIDE SEQUENCE [LARGE SCALE GENOMIC DNA]</scope>
    <source>
        <strain evidence="2 3">DSM 105465</strain>
    </source>
</reference>
<dbReference type="Proteomes" id="UP000298327">
    <property type="component" value="Unassembled WGS sequence"/>
</dbReference>
<protein>
    <submittedName>
        <fullName evidence="2">Uncharacterized protein</fullName>
    </submittedName>
</protein>
<gene>
    <name evidence="2" type="ORF">EVG20_g3861</name>
</gene>